<organism evidence="1 2">
    <name type="scientific">Haloechinothrix salitolerans</name>
    <dbReference type="NCBI Taxonomy" id="926830"/>
    <lineage>
        <taxon>Bacteria</taxon>
        <taxon>Bacillati</taxon>
        <taxon>Actinomycetota</taxon>
        <taxon>Actinomycetes</taxon>
        <taxon>Pseudonocardiales</taxon>
        <taxon>Pseudonocardiaceae</taxon>
        <taxon>Haloechinothrix</taxon>
    </lineage>
</organism>
<reference evidence="2" key="1">
    <citation type="journal article" date="2019" name="Int. J. Syst. Evol. Microbiol.">
        <title>The Global Catalogue of Microorganisms (GCM) 10K type strain sequencing project: providing services to taxonomists for standard genome sequencing and annotation.</title>
        <authorList>
            <consortium name="The Broad Institute Genomics Platform"/>
            <consortium name="The Broad Institute Genome Sequencing Center for Infectious Disease"/>
            <person name="Wu L."/>
            <person name="Ma J."/>
        </authorList>
    </citation>
    <scope>NUCLEOTIDE SEQUENCE [LARGE SCALE GENOMIC DNA]</scope>
    <source>
        <strain evidence="2">KCTC 32255</strain>
    </source>
</reference>
<name>A0ABW2C2Q4_9PSEU</name>
<dbReference type="Proteomes" id="UP001596337">
    <property type="component" value="Unassembled WGS sequence"/>
</dbReference>
<sequence length="123" mass="13159">MAPDLVAAMLDVPIEDVEVDVDFHLPGGLDDEIAAARDATFKAVKAQRLAAEQQRSVVRQLKQVGLKNRDIAAVLKVSNQRVSQLAAKSTARNPANTGKLVTSAAAKGRSVKAKFRTGVKRRG</sequence>
<dbReference type="EMBL" id="JBHSXX010000001">
    <property type="protein sequence ID" value="MFC6869139.1"/>
    <property type="molecule type" value="Genomic_DNA"/>
</dbReference>
<proteinExistence type="predicted"/>
<evidence type="ECO:0000313" key="1">
    <source>
        <dbReference type="EMBL" id="MFC6869139.1"/>
    </source>
</evidence>
<dbReference type="RefSeq" id="WP_345393414.1">
    <property type="nucleotide sequence ID" value="NZ_BAABLA010000019.1"/>
</dbReference>
<gene>
    <name evidence="1" type="ORF">ACFQGD_18505</name>
</gene>
<accession>A0ABW2C2Q4</accession>
<evidence type="ECO:0000313" key="2">
    <source>
        <dbReference type="Proteomes" id="UP001596337"/>
    </source>
</evidence>
<protein>
    <recommendedName>
        <fullName evidence="3">Homeodomain-like domain-containing protein</fullName>
    </recommendedName>
</protein>
<evidence type="ECO:0008006" key="3">
    <source>
        <dbReference type="Google" id="ProtNLM"/>
    </source>
</evidence>
<keyword evidence="2" id="KW-1185">Reference proteome</keyword>
<comment type="caution">
    <text evidence="1">The sequence shown here is derived from an EMBL/GenBank/DDBJ whole genome shotgun (WGS) entry which is preliminary data.</text>
</comment>